<keyword evidence="6 7" id="KW-0472">Membrane</keyword>
<evidence type="ECO:0008006" key="10">
    <source>
        <dbReference type="Google" id="ProtNLM"/>
    </source>
</evidence>
<evidence type="ECO:0000313" key="9">
    <source>
        <dbReference type="Proteomes" id="UP000229098"/>
    </source>
</evidence>
<dbReference type="PANTHER" id="PTHR33452">
    <property type="entry name" value="OXIDOREDUCTASE CATD-RELATED"/>
    <property type="match status" value="1"/>
</dbReference>
<dbReference type="Proteomes" id="UP000229098">
    <property type="component" value="Unassembled WGS sequence"/>
</dbReference>
<reference evidence="9" key="1">
    <citation type="submission" date="2017-09" db="EMBL/GenBank/DDBJ databases">
        <title>Depth-based differentiation of microbial function through sediment-hosted aquifers and enrichment of novel symbionts in the deep terrestrial subsurface.</title>
        <authorList>
            <person name="Probst A.J."/>
            <person name="Ladd B."/>
            <person name="Jarett J.K."/>
            <person name="Geller-Mcgrath D.E."/>
            <person name="Sieber C.M.K."/>
            <person name="Emerson J.B."/>
            <person name="Anantharaman K."/>
            <person name="Thomas B.C."/>
            <person name="Malmstrom R."/>
            <person name="Stieglmeier M."/>
            <person name="Klingl A."/>
            <person name="Woyke T."/>
            <person name="Ryan C.M."/>
            <person name="Banfield J.F."/>
        </authorList>
    </citation>
    <scope>NUCLEOTIDE SEQUENCE [LARGE SCALE GENOMIC DNA]</scope>
</reference>
<comment type="caution">
    <text evidence="8">The sequence shown here is derived from an EMBL/GenBank/DDBJ whole genome shotgun (WGS) entry which is preliminary data.</text>
</comment>
<evidence type="ECO:0000256" key="2">
    <source>
        <dbReference type="ARBA" id="ARBA00006679"/>
    </source>
</evidence>
<dbReference type="EMBL" id="PFEF01000010">
    <property type="protein sequence ID" value="PJE64071.1"/>
    <property type="molecule type" value="Genomic_DNA"/>
</dbReference>
<evidence type="ECO:0000256" key="3">
    <source>
        <dbReference type="ARBA" id="ARBA00022475"/>
    </source>
</evidence>
<accession>A0A2M8KVX4</accession>
<keyword evidence="4 7" id="KW-0812">Transmembrane</keyword>
<feature type="transmembrane region" description="Helical" evidence="7">
    <location>
        <begin position="106"/>
        <end position="130"/>
    </location>
</feature>
<name>A0A2M8KVX4_9BACT</name>
<comment type="similarity">
    <text evidence="2">Belongs to the DoxX family.</text>
</comment>
<dbReference type="GO" id="GO:0005886">
    <property type="term" value="C:plasma membrane"/>
    <property type="evidence" value="ECO:0007669"/>
    <property type="project" value="UniProtKB-SubCell"/>
</dbReference>
<dbReference type="AlphaFoldDB" id="A0A2M8KVX4"/>
<protein>
    <recommendedName>
        <fullName evidence="10">DoxX family protein</fullName>
    </recommendedName>
</protein>
<evidence type="ECO:0000256" key="6">
    <source>
        <dbReference type="ARBA" id="ARBA00023136"/>
    </source>
</evidence>
<sequence length="131" mass="14798">MFESFTPFAAYEDIVLLFVRVSLGVAMMYFGWDKVRDLRANADDFTKMGFKPGWFWGTLIALLEFGGGLLMIGGIFVGFVAFLFGFQMALGGIMKVFKWKKPFSDSSYDFILLALTLVFLTYGPGAYVLFR</sequence>
<dbReference type="InterPro" id="IPR032808">
    <property type="entry name" value="DoxX"/>
</dbReference>
<dbReference type="Pfam" id="PF07681">
    <property type="entry name" value="DoxX"/>
    <property type="match status" value="1"/>
</dbReference>
<evidence type="ECO:0000256" key="4">
    <source>
        <dbReference type="ARBA" id="ARBA00022692"/>
    </source>
</evidence>
<comment type="subcellular location">
    <subcellularLocation>
        <location evidence="1">Cell membrane</location>
        <topology evidence="1">Multi-pass membrane protein</topology>
    </subcellularLocation>
</comment>
<proteinExistence type="inferred from homology"/>
<feature type="transmembrane region" description="Helical" evidence="7">
    <location>
        <begin position="14"/>
        <end position="32"/>
    </location>
</feature>
<evidence type="ECO:0000256" key="1">
    <source>
        <dbReference type="ARBA" id="ARBA00004651"/>
    </source>
</evidence>
<keyword evidence="3" id="KW-1003">Cell membrane</keyword>
<evidence type="ECO:0000313" key="8">
    <source>
        <dbReference type="EMBL" id="PJE64071.1"/>
    </source>
</evidence>
<keyword evidence="5 7" id="KW-1133">Transmembrane helix</keyword>
<gene>
    <name evidence="8" type="ORF">COU90_04340</name>
</gene>
<organism evidence="8 9">
    <name type="scientific">Candidatus Ryanbacteria bacterium CG10_big_fil_rev_8_21_14_0_10_43_42</name>
    <dbReference type="NCBI Taxonomy" id="1974864"/>
    <lineage>
        <taxon>Bacteria</taxon>
        <taxon>Candidatus Ryaniibacteriota</taxon>
    </lineage>
</organism>
<dbReference type="PANTHER" id="PTHR33452:SF1">
    <property type="entry name" value="INNER MEMBRANE PROTEIN YPHA-RELATED"/>
    <property type="match status" value="1"/>
</dbReference>
<feature type="transmembrane region" description="Helical" evidence="7">
    <location>
        <begin position="53"/>
        <end position="86"/>
    </location>
</feature>
<evidence type="ECO:0000256" key="5">
    <source>
        <dbReference type="ARBA" id="ARBA00022989"/>
    </source>
</evidence>
<evidence type="ECO:0000256" key="7">
    <source>
        <dbReference type="SAM" id="Phobius"/>
    </source>
</evidence>
<dbReference type="InterPro" id="IPR051907">
    <property type="entry name" value="DoxX-like_oxidoreductase"/>
</dbReference>